<name>A0ABT5VUM0_9BACT</name>
<evidence type="ECO:0000313" key="2">
    <source>
        <dbReference type="Proteomes" id="UP001528920"/>
    </source>
</evidence>
<accession>A0ABT5VUM0</accession>
<organism evidence="1 2">
    <name type="scientific">Paralabilibaculum antarcticum</name>
    <dbReference type="NCBI Taxonomy" id="2912572"/>
    <lineage>
        <taxon>Bacteria</taxon>
        <taxon>Pseudomonadati</taxon>
        <taxon>Bacteroidota</taxon>
        <taxon>Bacteroidia</taxon>
        <taxon>Marinilabiliales</taxon>
        <taxon>Marinifilaceae</taxon>
        <taxon>Paralabilibaculum</taxon>
    </lineage>
</organism>
<sequence length="621" mass="69703">MRIKKPSGTKQEYKIYSNIEERNLASSKLENGQEVKVLDASSDENISSGWAIYKYDKESSLFDLLEKEEQPVIPEFPEIPTVFEPDNVSIETTPNNLLTATDAVISMRTDVRILEDFDYSIRPLGDNLYLEPIGGQRTVKVEVNGVIQYLSLSSQQIGFNAFDNGGKGKRVHWNMWGKISTTNTLATNMPYETNADGSVITTTPLNIDSQMIIMQVSAQVHSTGTVKPELIRIHKYWKKSVVPAEERIIIPEASPLADNVTIATKVGGVDKLVVPELQHAYYENIKIMKGFSMQANVDVTAKQVNFTFNDSTNKLSIPVSTPSGTKYLKLVPFTMNSAFFNSCKKGAAAYITVSGLLMDTDAEESSGMQLSKYNDGSATDTKPRDVIADKLMLVCQVRFDVLLQSYWPWNQRMVTIFKTWEQALAPAEERIQTESYNLDKVTLFETRLSEKDSIFAPELCNANPVNIKLLEDFDFTFSTALTFTGSKPYLQCELVGGNRLINVVVDGVNKKMSLASEGVVMQDIFNTNYHGKWTYFTLLAPIDDGASGIHPLGTEYENDNGDIMHVTQYPNSNQFKLAQIGVKFEADGETLDLKNVRIMKYWKKSLAPFDELMQDYQQRIS</sequence>
<evidence type="ECO:0008006" key="3">
    <source>
        <dbReference type="Google" id="ProtNLM"/>
    </source>
</evidence>
<gene>
    <name evidence="1" type="ORF">L3049_14065</name>
</gene>
<dbReference type="EMBL" id="JAKJSC010000002">
    <property type="protein sequence ID" value="MDE5419121.1"/>
    <property type="molecule type" value="Genomic_DNA"/>
</dbReference>
<proteinExistence type="predicted"/>
<reference evidence="1 2" key="1">
    <citation type="submission" date="2022-01" db="EMBL/GenBank/DDBJ databases">
        <title>Labilibaculum sp. nov, a marine bacterium isolated from Antarctica.</title>
        <authorList>
            <person name="Dai W."/>
        </authorList>
    </citation>
    <scope>NUCLEOTIDE SEQUENCE [LARGE SCALE GENOMIC DNA]</scope>
    <source>
        <strain evidence="1 2">DW002</strain>
    </source>
</reference>
<comment type="caution">
    <text evidence="1">The sequence shown here is derived from an EMBL/GenBank/DDBJ whole genome shotgun (WGS) entry which is preliminary data.</text>
</comment>
<dbReference type="Proteomes" id="UP001528920">
    <property type="component" value="Unassembled WGS sequence"/>
</dbReference>
<evidence type="ECO:0000313" key="1">
    <source>
        <dbReference type="EMBL" id="MDE5419121.1"/>
    </source>
</evidence>
<protein>
    <recommendedName>
        <fullName evidence="3">SH3b domain-containing protein</fullName>
    </recommendedName>
</protein>
<keyword evidence="2" id="KW-1185">Reference proteome</keyword>
<dbReference type="RefSeq" id="WP_275110450.1">
    <property type="nucleotide sequence ID" value="NZ_JAKJSC010000002.1"/>
</dbReference>